<name>A0AAU8J9N9_9CYAN</name>
<proteinExistence type="predicted"/>
<evidence type="ECO:0000313" key="1">
    <source>
        <dbReference type="EMBL" id="XCM35868.1"/>
    </source>
</evidence>
<reference evidence="1" key="1">
    <citation type="submission" date="2024-07" db="EMBL/GenBank/DDBJ databases">
        <authorList>
            <person name="Kim Y.J."/>
            <person name="Jeong J.Y."/>
        </authorList>
    </citation>
    <scope>NUCLEOTIDE SEQUENCE</scope>
    <source>
        <strain evidence="1">GIHE-MW2</strain>
    </source>
</reference>
<organism evidence="1">
    <name type="scientific">Planktothricoides raciborskii GIHE-MW2</name>
    <dbReference type="NCBI Taxonomy" id="2792601"/>
    <lineage>
        <taxon>Bacteria</taxon>
        <taxon>Bacillati</taxon>
        <taxon>Cyanobacteriota</taxon>
        <taxon>Cyanophyceae</taxon>
        <taxon>Oscillatoriophycideae</taxon>
        <taxon>Oscillatoriales</taxon>
        <taxon>Oscillatoriaceae</taxon>
        <taxon>Planktothricoides</taxon>
    </lineage>
</organism>
<protein>
    <submittedName>
        <fullName evidence="1">Uncharacterized protein</fullName>
    </submittedName>
</protein>
<dbReference type="RefSeq" id="WP_054466087.1">
    <property type="nucleotide sequence ID" value="NZ_CP159837.1"/>
</dbReference>
<gene>
    <name evidence="1" type="ORF">ABWT76_004579</name>
</gene>
<dbReference type="AlphaFoldDB" id="A0AAU8J9N9"/>
<sequence>MSIKLGKIVYYSGEFYIQRDREDRFEKYNPNKDDESLLRDGDQLKVPAGVTVKVQCDHNDRIVTVAQERRVPVKNICPIPVPFRSSQIISERLTTLSFCEAGEKSQHRHPEKLGEIAEYPVGKKFQIKRHSWAGFKDYHSTWGTGLYEGDQLKVPPGVTVKVRFENNEEVQVTDNNQPWDLLDNWQNQ</sequence>
<dbReference type="EMBL" id="CP159837">
    <property type="protein sequence ID" value="XCM35868.1"/>
    <property type="molecule type" value="Genomic_DNA"/>
</dbReference>
<accession>A0AAU8J9N9</accession>